<evidence type="ECO:0000256" key="4">
    <source>
        <dbReference type="ARBA" id="ARBA00022490"/>
    </source>
</evidence>
<dbReference type="InterPro" id="IPR007197">
    <property type="entry name" value="rSAM"/>
</dbReference>
<keyword evidence="8" id="KW-0479">Metal-binding</keyword>
<dbReference type="AlphaFoldDB" id="A0A9D2EDW8"/>
<name>A0A9D2EDW8_9MICO</name>
<dbReference type="Proteomes" id="UP000824037">
    <property type="component" value="Unassembled WGS sequence"/>
</dbReference>
<reference evidence="13" key="2">
    <citation type="submission" date="2021-04" db="EMBL/GenBank/DDBJ databases">
        <authorList>
            <person name="Gilroy R."/>
        </authorList>
    </citation>
    <scope>NUCLEOTIDE SEQUENCE</scope>
    <source>
        <strain evidence="13">ChiGjej4B4-7305</strain>
    </source>
</reference>
<feature type="region of interest" description="Disordered" evidence="11">
    <location>
        <begin position="352"/>
        <end position="371"/>
    </location>
</feature>
<keyword evidence="6" id="KW-0808">Transferase</keyword>
<dbReference type="PIRSF" id="PIRSF006004">
    <property type="entry name" value="CHP00048"/>
    <property type="match status" value="1"/>
</dbReference>
<evidence type="ECO:0000256" key="8">
    <source>
        <dbReference type="ARBA" id="ARBA00022723"/>
    </source>
</evidence>
<dbReference type="Pfam" id="PF04055">
    <property type="entry name" value="Radical_SAM"/>
    <property type="match status" value="1"/>
</dbReference>
<evidence type="ECO:0000256" key="11">
    <source>
        <dbReference type="SAM" id="MobiDB-lite"/>
    </source>
</evidence>
<evidence type="ECO:0000256" key="9">
    <source>
        <dbReference type="ARBA" id="ARBA00023004"/>
    </source>
</evidence>
<evidence type="ECO:0000259" key="12">
    <source>
        <dbReference type="PROSITE" id="PS51918"/>
    </source>
</evidence>
<dbReference type="InterPro" id="IPR013785">
    <property type="entry name" value="Aldolase_TIM"/>
</dbReference>
<evidence type="ECO:0000256" key="2">
    <source>
        <dbReference type="ARBA" id="ARBA00004496"/>
    </source>
</evidence>
<evidence type="ECO:0000256" key="7">
    <source>
        <dbReference type="ARBA" id="ARBA00022691"/>
    </source>
</evidence>
<comment type="subcellular location">
    <subcellularLocation>
        <location evidence="2">Cytoplasm</location>
    </subcellularLocation>
</comment>
<dbReference type="Gene3D" id="3.20.20.70">
    <property type="entry name" value="Aldolase class I"/>
    <property type="match status" value="1"/>
</dbReference>
<keyword evidence="4" id="KW-0963">Cytoplasm</keyword>
<evidence type="ECO:0000256" key="5">
    <source>
        <dbReference type="ARBA" id="ARBA00022603"/>
    </source>
</evidence>
<reference evidence="13" key="1">
    <citation type="journal article" date="2021" name="PeerJ">
        <title>Extensive microbial diversity within the chicken gut microbiome revealed by metagenomics and culture.</title>
        <authorList>
            <person name="Gilroy R."/>
            <person name="Ravi A."/>
            <person name="Getino M."/>
            <person name="Pursley I."/>
            <person name="Horton D.L."/>
            <person name="Alikhan N.F."/>
            <person name="Baker D."/>
            <person name="Gharbi K."/>
            <person name="Hall N."/>
            <person name="Watson M."/>
            <person name="Adriaenssens E.M."/>
            <person name="Foster-Nyarko E."/>
            <person name="Jarju S."/>
            <person name="Secka A."/>
            <person name="Antonio M."/>
            <person name="Oren A."/>
            <person name="Chaudhuri R.R."/>
            <person name="La Ragione R."/>
            <person name="Hildebrand F."/>
            <person name="Pallen M.J."/>
        </authorList>
    </citation>
    <scope>NUCLEOTIDE SEQUENCE</scope>
    <source>
        <strain evidence="13">ChiGjej4B4-7305</strain>
    </source>
</reference>
<dbReference type="EMBL" id="DXBY01000123">
    <property type="protein sequence ID" value="HIZ35535.1"/>
    <property type="molecule type" value="Genomic_DNA"/>
</dbReference>
<evidence type="ECO:0000256" key="1">
    <source>
        <dbReference type="ARBA" id="ARBA00001966"/>
    </source>
</evidence>
<dbReference type="PROSITE" id="PS51918">
    <property type="entry name" value="RADICAL_SAM"/>
    <property type="match status" value="1"/>
</dbReference>
<dbReference type="GO" id="GO:0030488">
    <property type="term" value="P:tRNA methylation"/>
    <property type="evidence" value="ECO:0007669"/>
    <property type="project" value="TreeGrafter"/>
</dbReference>
<dbReference type="SFLD" id="SFLDS00029">
    <property type="entry name" value="Radical_SAM"/>
    <property type="match status" value="1"/>
</dbReference>
<comment type="caution">
    <text evidence="13">The sequence shown here is derived from an EMBL/GenBank/DDBJ whole genome shotgun (WGS) entry which is preliminary data.</text>
</comment>
<dbReference type="SFLD" id="SFLDG01062">
    <property type="entry name" value="methyltransferase_(Class_A)"/>
    <property type="match status" value="1"/>
</dbReference>
<dbReference type="GO" id="GO:0008173">
    <property type="term" value="F:RNA methyltransferase activity"/>
    <property type="evidence" value="ECO:0007669"/>
    <property type="project" value="InterPro"/>
</dbReference>
<dbReference type="GO" id="GO:0005737">
    <property type="term" value="C:cytoplasm"/>
    <property type="evidence" value="ECO:0007669"/>
    <property type="project" value="UniProtKB-SubCell"/>
</dbReference>
<dbReference type="InterPro" id="IPR004383">
    <property type="entry name" value="rRNA_lsu_MTrfase_RlmN/Cfr"/>
</dbReference>
<protein>
    <submittedName>
        <fullName evidence="13">Radical SAM protein</fullName>
    </submittedName>
</protein>
<evidence type="ECO:0000256" key="3">
    <source>
        <dbReference type="ARBA" id="ARBA00022485"/>
    </source>
</evidence>
<evidence type="ECO:0000313" key="13">
    <source>
        <dbReference type="EMBL" id="HIZ35535.1"/>
    </source>
</evidence>
<keyword evidence="5" id="KW-0489">Methyltransferase</keyword>
<dbReference type="GO" id="GO:0051539">
    <property type="term" value="F:4 iron, 4 sulfur cluster binding"/>
    <property type="evidence" value="ECO:0007669"/>
    <property type="project" value="UniProtKB-KW"/>
</dbReference>
<gene>
    <name evidence="13" type="ORF">H9815_07135</name>
</gene>
<evidence type="ECO:0000256" key="10">
    <source>
        <dbReference type="ARBA" id="ARBA00023014"/>
    </source>
</evidence>
<dbReference type="CDD" id="cd01335">
    <property type="entry name" value="Radical_SAM"/>
    <property type="match status" value="1"/>
</dbReference>
<accession>A0A9D2EDW8</accession>
<feature type="domain" description="Radical SAM core" evidence="12">
    <location>
        <begin position="99"/>
        <end position="338"/>
    </location>
</feature>
<keyword evidence="3" id="KW-0004">4Fe-4S</keyword>
<dbReference type="GO" id="GO:0070475">
    <property type="term" value="P:rRNA base methylation"/>
    <property type="evidence" value="ECO:0007669"/>
    <property type="project" value="TreeGrafter"/>
</dbReference>
<dbReference type="InterPro" id="IPR058240">
    <property type="entry name" value="rSAM_sf"/>
</dbReference>
<dbReference type="PANTHER" id="PTHR30544:SF5">
    <property type="entry name" value="RADICAL SAM CORE DOMAIN-CONTAINING PROTEIN"/>
    <property type="match status" value="1"/>
</dbReference>
<dbReference type="InterPro" id="IPR040072">
    <property type="entry name" value="Methyltransferase_A"/>
</dbReference>
<dbReference type="SFLD" id="SFLDF00275">
    <property type="entry name" value="adenosine_C2_methyltransferase"/>
    <property type="match status" value="1"/>
</dbReference>
<keyword evidence="9" id="KW-0408">Iron</keyword>
<dbReference type="SUPFAM" id="SSF102114">
    <property type="entry name" value="Radical SAM enzymes"/>
    <property type="match status" value="1"/>
</dbReference>
<proteinExistence type="predicted"/>
<sequence>MPIPPPNSRLERIHRVLYEHGQPEYQFTALLHGLRAGRAARFGDAHHLPGSVRDDLEARLGSTILPATVVSSSEDASVEKVLFSGDKPGYFEAVRSRFRDGWSSICLSSQSGCGLACTFCATGAVGLVRNLDAEEILAQALYGPWQRDRAFPVKSIAFMGMGEPLANPRIFTALDMLTHPQVGGWSPRRITVSTVGFAPRLAQLVAEHPHVTVTLSVHSPFPDQRSTLIPLQKRFPLEASVDILDRHVAATRRRVFLAYLLIDGVNDSTEHAEHLARLVKRRSRPDLFKVSVIAYNEAAGVTAPYRQPAARVIQRFVAHLRSAGVTVSRRQQFGAGIDAACGQLHADYLNTRDASHASPTPPPAVTGGDTP</sequence>
<dbReference type="PANTHER" id="PTHR30544">
    <property type="entry name" value="23S RRNA METHYLTRANSFERASE"/>
    <property type="match status" value="1"/>
</dbReference>
<evidence type="ECO:0000256" key="6">
    <source>
        <dbReference type="ARBA" id="ARBA00022679"/>
    </source>
</evidence>
<dbReference type="GO" id="GO:0046872">
    <property type="term" value="F:metal ion binding"/>
    <property type="evidence" value="ECO:0007669"/>
    <property type="project" value="UniProtKB-KW"/>
</dbReference>
<evidence type="ECO:0000313" key="14">
    <source>
        <dbReference type="Proteomes" id="UP000824037"/>
    </source>
</evidence>
<comment type="cofactor">
    <cofactor evidence="1">
        <name>[4Fe-4S] cluster</name>
        <dbReference type="ChEBI" id="CHEBI:49883"/>
    </cofactor>
</comment>
<keyword evidence="10" id="KW-0411">Iron-sulfur</keyword>
<keyword evidence="7" id="KW-0949">S-adenosyl-L-methionine</keyword>
<organism evidence="13 14">
    <name type="scientific">Candidatus Ruania gallistercoris</name>
    <dbReference type="NCBI Taxonomy" id="2838746"/>
    <lineage>
        <taxon>Bacteria</taxon>
        <taxon>Bacillati</taxon>
        <taxon>Actinomycetota</taxon>
        <taxon>Actinomycetes</taxon>
        <taxon>Micrococcales</taxon>
        <taxon>Ruaniaceae</taxon>
        <taxon>Ruania</taxon>
    </lineage>
</organism>